<comment type="caution">
    <text evidence="2">The sequence shown here is derived from an EMBL/GenBank/DDBJ whole genome shotgun (WGS) entry which is preliminary data.</text>
</comment>
<reference evidence="2" key="1">
    <citation type="submission" date="2013-01" db="EMBL/GenBank/DDBJ databases">
        <title>Genome draft of Hydrogenophaga taeniospiralis 2K1.</title>
        <authorList>
            <person name="Gomila M."/>
            <person name="Lalucat J."/>
        </authorList>
    </citation>
    <scope>NUCLEOTIDE SEQUENCE</scope>
    <source>
        <strain evidence="2">CCUG 15921</strain>
    </source>
</reference>
<feature type="region of interest" description="Disordered" evidence="1">
    <location>
        <begin position="32"/>
        <end position="61"/>
    </location>
</feature>
<organism evidence="2 3">
    <name type="scientific">Hydrogenophaga taeniospiralis CCUG 15921</name>
    <dbReference type="NCBI Taxonomy" id="1281780"/>
    <lineage>
        <taxon>Bacteria</taxon>
        <taxon>Pseudomonadati</taxon>
        <taxon>Pseudomonadota</taxon>
        <taxon>Betaproteobacteria</taxon>
        <taxon>Burkholderiales</taxon>
        <taxon>Comamonadaceae</taxon>
        <taxon>Hydrogenophaga</taxon>
    </lineage>
</organism>
<dbReference type="Proteomes" id="UP001152876">
    <property type="component" value="Unassembled WGS sequence"/>
</dbReference>
<protein>
    <submittedName>
        <fullName evidence="2">Uncharacterized protein</fullName>
    </submittedName>
</protein>
<proteinExistence type="predicted"/>
<feature type="compositionally biased region" description="Low complexity" evidence="1">
    <location>
        <begin position="44"/>
        <end position="61"/>
    </location>
</feature>
<feature type="compositionally biased region" description="Polar residues" evidence="1">
    <location>
        <begin position="33"/>
        <end position="42"/>
    </location>
</feature>
<gene>
    <name evidence="2" type="ORF">H010_06720</name>
</gene>
<name>A0A9X4SED0_9BURK</name>
<evidence type="ECO:0000313" key="3">
    <source>
        <dbReference type="Proteomes" id="UP001152876"/>
    </source>
</evidence>
<sequence length="61" mass="6843">MPHPNGSDHERQLVAQRSDLTRFARLRWRNDARTVQASSACANSRASKVSRSSSFSPTPMK</sequence>
<evidence type="ECO:0000256" key="1">
    <source>
        <dbReference type="SAM" id="MobiDB-lite"/>
    </source>
</evidence>
<keyword evidence="3" id="KW-1185">Reference proteome</keyword>
<accession>A0A9X4SED0</accession>
<dbReference type="EMBL" id="AOGK01000004">
    <property type="protein sequence ID" value="MDG5974941.1"/>
    <property type="molecule type" value="Genomic_DNA"/>
</dbReference>
<evidence type="ECO:0000313" key="2">
    <source>
        <dbReference type="EMBL" id="MDG5974941.1"/>
    </source>
</evidence>
<dbReference type="AlphaFoldDB" id="A0A9X4SED0"/>